<sequence length="1264" mass="137168">MMTLDSSSVDSSEDGARQKFKRGHSGVNQLGGMFVNGRPLPDSTRQRIIELAHSGARPCDISRILQVSNGCVSKILCRYYETGSIRPKAIGGSKPRVATNMVVLKIAHYKRECPSIFAWEIRDRLLQEGICTPENIPSVSSINRVLRNVCNENQQPIALSSHSSDSSNGIIHSGLGSHTPTKASMQHQGPLSNFTSGNSIHSSSLPFDFMHRRSEDDPISRGANGMGVPQSLHPLSLAAAHHGTLGSNYPRTNHLPNTFSSTHPAAFAAAAAVAAAQNQHYIQADQSNGIMPPLASCGIPGPNTTEFPSPNISNHTGVSSNSMYDTFSNLLHPAAWSSWYSAAGQTSPRFGYPHSNPTELANQRLSITDYPTAETSPSSEPNPFLNVTPAQEWLKALHPGTGISFAEKRSRLSDHCYHSLGSTKEGGREKLGLSECVGADRDSDNETRSSNGVLYNGMLRAHCDVPLNISTGSTLKLKELVASLTDEGRFKRSKLDSNSEAECRDGRFAVGPSEKLMKSVDSCLSTSPSKLNHVQHREDFEQPKWITGPNEMRKDVILSGTNGTTLNSAPAHGLYSMSSYSMQSNLMHSQLNRNPTTDQNKSTESESSLCATSDSNNQSQYRNTPVRSSSSSCCINSGRVATQVDVLDESAKRMEYDSEVISCGSEQAGYGDSRKAQRNRTAFTTEQIEILEKEFEKSHYPDLLAREQLADTMMLPESRIQVWFSNRRAKWRRESKEAATDGQPSCSPPNSVKSCTNPLSICEAVLKPSRSPSPVNGTGCVAPLQFEWGSSVLSNASRSIHCEDKITMPTTDWSHSSQLWKNDQTITSNCSSNSVSQVLHNLRDMVDNFDLHGENKVMDNEPLSSSKSSLVVESSVREPLSSFPNRTNTESTTTRRFDNSGAKSMSSHEKPAECSLTTLVSPQSLERCSITDNLSQPTMYIGATLDPTFDILRSRYMSGHSIGEPRDSITTEDHFMSEAGQAGIVYSDLDSSTQTINPYLRSNQNPELKRPPQTDGVNLVYTGHTDRCSTDPTENWRNPIRSVMDLEFGLEQLGSSNPWSVPYAQQSTLSSTDSGIASPPMGVTSAPEQTHKFSPAAAAAAAVAAVAAWGTSSTEASASASITKTQPVTTNSLLPSFSGSENQHHIIPQPYLTENHRLHHHQHHQRQEQPPTSILGNFGFNSIISSNGVNAFSSELTPTSHGNFDTGDLIDGQRCNVESMARALASPSCVSLSSAATAAAAAAAALVSCSNSSSAYYDFPRYFR</sequence>
<dbReference type="PROSITE" id="PS00034">
    <property type="entry name" value="PAIRED_1"/>
    <property type="match status" value="1"/>
</dbReference>
<feature type="compositionally biased region" description="Low complexity" evidence="12">
    <location>
        <begin position="160"/>
        <end position="174"/>
    </location>
</feature>
<evidence type="ECO:0000256" key="1">
    <source>
        <dbReference type="ARBA" id="ARBA00004123"/>
    </source>
</evidence>
<dbReference type="InterPro" id="IPR001356">
    <property type="entry name" value="HD"/>
</dbReference>
<evidence type="ECO:0000256" key="7">
    <source>
        <dbReference type="ARBA" id="ARBA00023155"/>
    </source>
</evidence>
<dbReference type="InterPro" id="IPR043182">
    <property type="entry name" value="PAIRED_DNA-bd_dom"/>
</dbReference>
<keyword evidence="5" id="KW-0805">Transcription regulation</keyword>
<dbReference type="Proteomes" id="UP000230066">
    <property type="component" value="Unassembled WGS sequence"/>
</dbReference>
<evidence type="ECO:0000313" key="16">
    <source>
        <dbReference type="Proteomes" id="UP000230066"/>
    </source>
</evidence>
<dbReference type="GO" id="GO:0000981">
    <property type="term" value="F:DNA-binding transcription factor activity, RNA polymerase II-specific"/>
    <property type="evidence" value="ECO:0007669"/>
    <property type="project" value="InterPro"/>
</dbReference>
<dbReference type="FunFam" id="1.10.10.10:FF:000003">
    <property type="entry name" value="Paired box protein Pax-6"/>
    <property type="match status" value="1"/>
</dbReference>
<dbReference type="EMBL" id="JXXN02001126">
    <property type="protein sequence ID" value="THD25477.1"/>
    <property type="molecule type" value="Genomic_DNA"/>
</dbReference>
<dbReference type="CDD" id="cd00086">
    <property type="entry name" value="homeodomain"/>
    <property type="match status" value="1"/>
</dbReference>
<keyword evidence="3" id="KW-0217">Developmental protein</keyword>
<proteinExistence type="inferred from homology"/>
<keyword evidence="4" id="KW-0563">Paired box</keyword>
<keyword evidence="8" id="KW-0804">Transcription</keyword>
<evidence type="ECO:0000256" key="9">
    <source>
        <dbReference type="ARBA" id="ARBA00023242"/>
    </source>
</evidence>
<dbReference type="InterPro" id="IPR036388">
    <property type="entry name" value="WH-like_DNA-bd_sf"/>
</dbReference>
<keyword evidence="16" id="KW-1185">Reference proteome</keyword>
<feature type="region of interest" description="Disordered" evidence="12">
    <location>
        <begin position="210"/>
        <end position="231"/>
    </location>
</feature>
<dbReference type="PROSITE" id="PS51057">
    <property type="entry name" value="PAIRED_2"/>
    <property type="match status" value="1"/>
</dbReference>
<dbReference type="GO" id="GO:0005634">
    <property type="term" value="C:nucleus"/>
    <property type="evidence" value="ECO:0007669"/>
    <property type="project" value="UniProtKB-SubCell"/>
</dbReference>
<organism evidence="15 16">
    <name type="scientific">Fasciola hepatica</name>
    <name type="common">Liver fluke</name>
    <dbReference type="NCBI Taxonomy" id="6192"/>
    <lineage>
        <taxon>Eukaryota</taxon>
        <taxon>Metazoa</taxon>
        <taxon>Spiralia</taxon>
        <taxon>Lophotrochozoa</taxon>
        <taxon>Platyhelminthes</taxon>
        <taxon>Trematoda</taxon>
        <taxon>Digenea</taxon>
        <taxon>Plagiorchiida</taxon>
        <taxon>Echinostomata</taxon>
        <taxon>Echinostomatoidea</taxon>
        <taxon>Fasciolidae</taxon>
        <taxon>Fasciola</taxon>
    </lineage>
</organism>
<feature type="region of interest" description="Disordered" evidence="12">
    <location>
        <begin position="857"/>
        <end position="914"/>
    </location>
</feature>
<dbReference type="PROSITE" id="PS50071">
    <property type="entry name" value="HOMEOBOX_2"/>
    <property type="match status" value="1"/>
</dbReference>
<comment type="caution">
    <text evidence="15">The sequence shown here is derived from an EMBL/GenBank/DDBJ whole genome shotgun (WGS) entry which is preliminary data.</text>
</comment>
<dbReference type="Gene3D" id="1.10.10.10">
    <property type="entry name" value="Winged helix-like DNA-binding domain superfamily/Winged helix DNA-binding domain"/>
    <property type="match status" value="2"/>
</dbReference>
<evidence type="ECO:0000313" key="15">
    <source>
        <dbReference type="EMBL" id="THD25477.1"/>
    </source>
</evidence>
<gene>
    <name evidence="15" type="ORF">D915_003782</name>
</gene>
<name>A0A4E0RVT8_FASHE</name>
<dbReference type="PRINTS" id="PR00027">
    <property type="entry name" value="PAIREDBOX"/>
</dbReference>
<dbReference type="InterPro" id="IPR001523">
    <property type="entry name" value="Paired_dom"/>
</dbReference>
<feature type="region of interest" description="Disordered" evidence="12">
    <location>
        <begin position="590"/>
        <end position="634"/>
    </location>
</feature>
<dbReference type="GO" id="GO:0000978">
    <property type="term" value="F:RNA polymerase II cis-regulatory region sequence-specific DNA binding"/>
    <property type="evidence" value="ECO:0007669"/>
    <property type="project" value="TreeGrafter"/>
</dbReference>
<dbReference type="CDD" id="cd00131">
    <property type="entry name" value="PAX"/>
    <property type="match status" value="1"/>
</dbReference>
<dbReference type="PROSITE" id="PS00027">
    <property type="entry name" value="HOMEOBOX_1"/>
    <property type="match status" value="1"/>
</dbReference>
<evidence type="ECO:0000256" key="11">
    <source>
        <dbReference type="RuleBase" id="RU000682"/>
    </source>
</evidence>
<evidence type="ECO:0000256" key="6">
    <source>
        <dbReference type="ARBA" id="ARBA00023125"/>
    </source>
</evidence>
<dbReference type="Gene3D" id="1.10.10.60">
    <property type="entry name" value="Homeodomain-like"/>
    <property type="match status" value="1"/>
</dbReference>
<dbReference type="SMART" id="SM00389">
    <property type="entry name" value="HOX"/>
    <property type="match status" value="1"/>
</dbReference>
<evidence type="ECO:0000256" key="5">
    <source>
        <dbReference type="ARBA" id="ARBA00023015"/>
    </source>
</evidence>
<evidence type="ECO:0000256" key="4">
    <source>
        <dbReference type="ARBA" id="ARBA00022724"/>
    </source>
</evidence>
<reference evidence="15" key="1">
    <citation type="submission" date="2019-03" db="EMBL/GenBank/DDBJ databases">
        <title>Improved annotation for the trematode Fasciola hepatica.</title>
        <authorList>
            <person name="Choi Y.-J."/>
            <person name="Martin J."/>
            <person name="Mitreva M."/>
        </authorList>
    </citation>
    <scope>NUCLEOTIDE SEQUENCE [LARGE SCALE GENOMIC DNA]</scope>
</reference>
<protein>
    <submittedName>
        <fullName evidence="15">PAX6</fullName>
    </submittedName>
</protein>
<evidence type="ECO:0000256" key="2">
    <source>
        <dbReference type="ARBA" id="ARBA00005733"/>
    </source>
</evidence>
<evidence type="ECO:0000256" key="12">
    <source>
        <dbReference type="SAM" id="MobiDB-lite"/>
    </source>
</evidence>
<feature type="compositionally biased region" description="Low complexity" evidence="12">
    <location>
        <begin position="861"/>
        <end position="892"/>
    </location>
</feature>
<feature type="compositionally biased region" description="Polar residues" evidence="12">
    <location>
        <begin position="590"/>
        <end position="627"/>
    </location>
</feature>
<feature type="region of interest" description="Disordered" evidence="12">
    <location>
        <begin position="159"/>
        <end position="197"/>
    </location>
</feature>
<feature type="DNA-binding region" description="Homeobox" evidence="10">
    <location>
        <begin position="676"/>
        <end position="735"/>
    </location>
</feature>
<accession>A0A4E0RVT8</accession>
<dbReference type="InterPro" id="IPR009057">
    <property type="entry name" value="Homeodomain-like_sf"/>
</dbReference>
<keyword evidence="6 10" id="KW-0238">DNA-binding</keyword>
<feature type="compositionally biased region" description="Polar residues" evidence="12">
    <location>
        <begin position="1"/>
        <end position="10"/>
    </location>
</feature>
<evidence type="ECO:0000256" key="3">
    <source>
        <dbReference type="ARBA" id="ARBA00022473"/>
    </source>
</evidence>
<evidence type="ECO:0000256" key="8">
    <source>
        <dbReference type="ARBA" id="ARBA00023163"/>
    </source>
</evidence>
<comment type="subcellular location">
    <subcellularLocation>
        <location evidence="1 10 11">Nucleus</location>
    </subcellularLocation>
</comment>
<feature type="compositionally biased region" description="Basic and acidic residues" evidence="12">
    <location>
        <begin position="210"/>
        <end position="219"/>
    </location>
</feature>
<feature type="region of interest" description="Disordered" evidence="12">
    <location>
        <begin position="1"/>
        <end position="28"/>
    </location>
</feature>
<keyword evidence="7 10" id="KW-0371">Homeobox</keyword>
<comment type="similarity">
    <text evidence="2">Belongs to the paired homeobox family.</text>
</comment>
<dbReference type="SMART" id="SM00351">
    <property type="entry name" value="PAX"/>
    <property type="match status" value="1"/>
</dbReference>
<keyword evidence="9 10" id="KW-0539">Nucleus</keyword>
<dbReference type="FunFam" id="1.10.10.10:FF:000069">
    <property type="entry name" value="Paired box protein Pax-6"/>
    <property type="match status" value="1"/>
</dbReference>
<dbReference type="GO" id="GO:0048513">
    <property type="term" value="P:animal organ development"/>
    <property type="evidence" value="ECO:0007669"/>
    <property type="project" value="UniProtKB-ARBA"/>
</dbReference>
<evidence type="ECO:0000259" key="14">
    <source>
        <dbReference type="PROSITE" id="PS51057"/>
    </source>
</evidence>
<feature type="domain" description="Paired" evidence="14">
    <location>
        <begin position="23"/>
        <end position="149"/>
    </location>
</feature>
<dbReference type="Pfam" id="PF00046">
    <property type="entry name" value="Homeodomain"/>
    <property type="match status" value="1"/>
</dbReference>
<dbReference type="InterPro" id="IPR017970">
    <property type="entry name" value="Homeobox_CS"/>
</dbReference>
<evidence type="ECO:0000256" key="10">
    <source>
        <dbReference type="PROSITE-ProRule" id="PRU00108"/>
    </source>
</evidence>
<dbReference type="AlphaFoldDB" id="A0A4E0RVT8"/>
<dbReference type="PANTHER" id="PTHR45636">
    <property type="entry name" value="PAIRED BOX PROTEIN PAX-6-RELATED-RELATED"/>
    <property type="match status" value="1"/>
</dbReference>
<dbReference type="InterPro" id="IPR043565">
    <property type="entry name" value="PAX_fam"/>
</dbReference>
<feature type="compositionally biased region" description="Polar residues" evidence="12">
    <location>
        <begin position="176"/>
        <end position="197"/>
    </location>
</feature>
<evidence type="ECO:0000259" key="13">
    <source>
        <dbReference type="PROSITE" id="PS50071"/>
    </source>
</evidence>
<dbReference type="Pfam" id="PF00292">
    <property type="entry name" value="PAX"/>
    <property type="match status" value="1"/>
</dbReference>
<dbReference type="FunFam" id="1.10.10.60:FF:000679">
    <property type="entry name" value="Homeobox protein aristaless"/>
    <property type="match status" value="1"/>
</dbReference>
<feature type="domain" description="Homeobox" evidence="13">
    <location>
        <begin position="674"/>
        <end position="734"/>
    </location>
</feature>
<dbReference type="PANTHER" id="PTHR45636:SF41">
    <property type="entry name" value="PAIRED BOX PROTEIN PAX-6-RELATED"/>
    <property type="match status" value="1"/>
</dbReference>
<dbReference type="SUPFAM" id="SSF46689">
    <property type="entry name" value="Homeodomain-like"/>
    <property type="match status" value="2"/>
</dbReference>